<accession>A0A1I7Y9V4</accession>
<evidence type="ECO:0000256" key="1">
    <source>
        <dbReference type="SAM" id="MobiDB-lite"/>
    </source>
</evidence>
<proteinExistence type="predicted"/>
<feature type="compositionally biased region" description="Basic and acidic residues" evidence="1">
    <location>
        <begin position="274"/>
        <end position="293"/>
    </location>
</feature>
<evidence type="ECO:0000313" key="2">
    <source>
        <dbReference type="Proteomes" id="UP000095287"/>
    </source>
</evidence>
<feature type="region of interest" description="Disordered" evidence="1">
    <location>
        <begin position="413"/>
        <end position="432"/>
    </location>
</feature>
<feature type="region of interest" description="Disordered" evidence="1">
    <location>
        <begin position="274"/>
        <end position="320"/>
    </location>
</feature>
<protein>
    <submittedName>
        <fullName evidence="3">ChSh domain-containing protein</fullName>
    </submittedName>
</protein>
<sequence length="545" mass="62519">MGVDLCRAHVHKRCGQDTAPEGGENLGRAIEEVDKMIKAGKEEPGVDDGAVAAAWLLWSVYEISEESSEATMVDRPVPCNCCVACENSCGFIRQEPTAEKSSTIYEEVDPVRKLRHIPGEKIASASLTVEASSRLNSKKEKKKTKKKKVTLVKDIYPNECNSPARKEPSIQDDVMKPKFDSRREKRSLWSLNDSLICDRLFTMAKNEKIRDTEPEYESVSELNSKRMKHITFRNGEFVKDEKSAVDSHDIKREEANEFLTLDDIRKMEEEYLKEKEAEERKDKEQLDPVDRKVGKSRKKKNRIQKRKVSKASKASESMDGASVASGVFQSESAASGLCGFPKTATMPRTSREDEERLTSSVFNSKETMKRRAREKRALWSLLSVKDRYNLHERAPNLKTPPTEYENVQLLKHRHQKSGNTRSAAGDGRPSSISAVQIGTKKGQFYLGAQKREAAEKLCHRRRTFRFYHRIPSKCFVFDYTLIPEELILWIVYRTGKGYHRHFPVIKGNYEKWSIANFPNSEVAFDTFNDLIKYYLDNWNELDDSF</sequence>
<dbReference type="Proteomes" id="UP000095287">
    <property type="component" value="Unplaced"/>
</dbReference>
<evidence type="ECO:0000313" key="3">
    <source>
        <dbReference type="WBParaSite" id="L893_g13962.t1"/>
    </source>
</evidence>
<name>A0A1I7Y9V4_9BILA</name>
<feature type="compositionally biased region" description="Basic residues" evidence="1">
    <location>
        <begin position="294"/>
        <end position="310"/>
    </location>
</feature>
<organism evidence="2 3">
    <name type="scientific">Steinernema glaseri</name>
    <dbReference type="NCBI Taxonomy" id="37863"/>
    <lineage>
        <taxon>Eukaryota</taxon>
        <taxon>Metazoa</taxon>
        <taxon>Ecdysozoa</taxon>
        <taxon>Nematoda</taxon>
        <taxon>Chromadorea</taxon>
        <taxon>Rhabditida</taxon>
        <taxon>Tylenchina</taxon>
        <taxon>Panagrolaimomorpha</taxon>
        <taxon>Strongyloidoidea</taxon>
        <taxon>Steinernematidae</taxon>
        <taxon>Steinernema</taxon>
    </lineage>
</organism>
<keyword evidence="2" id="KW-1185">Reference proteome</keyword>
<feature type="region of interest" description="Disordered" evidence="1">
    <location>
        <begin position="339"/>
        <end position="358"/>
    </location>
</feature>
<reference evidence="3" key="1">
    <citation type="submission" date="2016-11" db="UniProtKB">
        <authorList>
            <consortium name="WormBaseParasite"/>
        </authorList>
    </citation>
    <scope>IDENTIFICATION</scope>
</reference>
<dbReference type="AlphaFoldDB" id="A0A1I7Y9V4"/>
<dbReference type="WBParaSite" id="L893_g13962.t1">
    <property type="protein sequence ID" value="L893_g13962.t1"/>
    <property type="gene ID" value="L893_g13962"/>
</dbReference>